<evidence type="ECO:0000256" key="1">
    <source>
        <dbReference type="ARBA" id="ARBA00023125"/>
    </source>
</evidence>
<dbReference type="RefSeq" id="WP_187555528.1">
    <property type="nucleotide sequence ID" value="NZ_CP060716.1"/>
</dbReference>
<dbReference type="GO" id="GO:0006355">
    <property type="term" value="P:regulation of DNA-templated transcription"/>
    <property type="evidence" value="ECO:0007669"/>
    <property type="project" value="InterPro"/>
</dbReference>
<evidence type="ECO:0000313" key="3">
    <source>
        <dbReference type="EMBL" id="QNN63060.1"/>
    </source>
</evidence>
<dbReference type="KEGG" id="ldn:H9L06_01390"/>
<gene>
    <name evidence="3" type="ORF">H9L06_01390</name>
</gene>
<keyword evidence="1" id="KW-0238">DNA-binding</keyword>
<dbReference type="GO" id="GO:0003677">
    <property type="term" value="F:DNA binding"/>
    <property type="evidence" value="ECO:0007669"/>
    <property type="project" value="UniProtKB-KW"/>
</dbReference>
<dbReference type="AlphaFoldDB" id="A0A7G9S5D5"/>
<dbReference type="SUPFAM" id="SSF51182">
    <property type="entry name" value="RmlC-like cupins"/>
    <property type="match status" value="1"/>
</dbReference>
<keyword evidence="4" id="KW-1185">Reference proteome</keyword>
<sequence>MRMNDDLGATVTPEVVPAISGAELTERVHTLEHILLWQTRGQADLVYGEKTVTLLEGEAAWVPARTWHSLHAGDDSITTPLFIPVCEVQCSMNNVVVVPIRESDRRCMFALWNSQSNMSEQDLDLCHEVVATVERAALCSNHSTPRTPALTPRTGE</sequence>
<dbReference type="InterPro" id="IPR011051">
    <property type="entry name" value="RmlC_Cupin_sf"/>
</dbReference>
<dbReference type="Gene3D" id="2.60.120.10">
    <property type="entry name" value="Jelly Rolls"/>
    <property type="match status" value="1"/>
</dbReference>
<name>A0A7G9S5D5_9MICO</name>
<dbReference type="Pfam" id="PF02311">
    <property type="entry name" value="AraC_binding"/>
    <property type="match status" value="1"/>
</dbReference>
<proteinExistence type="predicted"/>
<feature type="domain" description="AraC-type arabinose-binding/dimerisation" evidence="2">
    <location>
        <begin position="27"/>
        <end position="75"/>
    </location>
</feature>
<dbReference type="InterPro" id="IPR014710">
    <property type="entry name" value="RmlC-like_jellyroll"/>
</dbReference>
<reference evidence="3 4" key="1">
    <citation type="submission" date="2020-08" db="EMBL/GenBank/DDBJ databases">
        <title>Genome sequence of Leucobacter denitrificans KACC 14055T.</title>
        <authorList>
            <person name="Hyun D.-W."/>
            <person name="Bae J.-W."/>
        </authorList>
    </citation>
    <scope>NUCLEOTIDE SEQUENCE [LARGE SCALE GENOMIC DNA]</scope>
    <source>
        <strain evidence="3 4">KACC 14055</strain>
    </source>
</reference>
<dbReference type="Proteomes" id="UP000515934">
    <property type="component" value="Chromosome"/>
</dbReference>
<organism evidence="3 4">
    <name type="scientific">Leucobacter denitrificans</name>
    <dbReference type="NCBI Taxonomy" id="683042"/>
    <lineage>
        <taxon>Bacteria</taxon>
        <taxon>Bacillati</taxon>
        <taxon>Actinomycetota</taxon>
        <taxon>Actinomycetes</taxon>
        <taxon>Micrococcales</taxon>
        <taxon>Microbacteriaceae</taxon>
        <taxon>Leucobacter</taxon>
    </lineage>
</organism>
<accession>A0A7G9S5D5</accession>
<dbReference type="EMBL" id="CP060716">
    <property type="protein sequence ID" value="QNN63060.1"/>
    <property type="molecule type" value="Genomic_DNA"/>
</dbReference>
<evidence type="ECO:0000313" key="4">
    <source>
        <dbReference type="Proteomes" id="UP000515934"/>
    </source>
</evidence>
<evidence type="ECO:0000259" key="2">
    <source>
        <dbReference type="Pfam" id="PF02311"/>
    </source>
</evidence>
<dbReference type="InterPro" id="IPR003313">
    <property type="entry name" value="AraC-bd"/>
</dbReference>
<protein>
    <submittedName>
        <fullName evidence="3">AraC family ligand binding domain-containing protein</fullName>
    </submittedName>
</protein>